<keyword evidence="11" id="KW-1185">Reference proteome</keyword>
<dbReference type="EMBL" id="CAMXCT020000826">
    <property type="protein sequence ID" value="CAL1137040.1"/>
    <property type="molecule type" value="Genomic_DNA"/>
</dbReference>
<evidence type="ECO:0000256" key="4">
    <source>
        <dbReference type="ARBA" id="ARBA00022833"/>
    </source>
</evidence>
<dbReference type="InterPro" id="IPR001915">
    <property type="entry name" value="Peptidase_M48"/>
</dbReference>
<gene>
    <name evidence="8" type="ORF">C1SCF055_LOCUS11261</name>
</gene>
<keyword evidence="2" id="KW-0479">Metal-binding</keyword>
<dbReference type="PANTHER" id="PTHR22726:SF1">
    <property type="entry name" value="METALLOENDOPEPTIDASE OMA1, MITOCHONDRIAL"/>
    <property type="match status" value="1"/>
</dbReference>
<keyword evidence="5 6" id="KW-0482">Metalloprotease</keyword>
<accession>A0A9P1C3E2</accession>
<evidence type="ECO:0000256" key="6">
    <source>
        <dbReference type="RuleBase" id="RU003983"/>
    </source>
</evidence>
<reference evidence="9" key="2">
    <citation type="submission" date="2024-04" db="EMBL/GenBank/DDBJ databases">
        <authorList>
            <person name="Chen Y."/>
            <person name="Shah S."/>
            <person name="Dougan E. K."/>
            <person name="Thang M."/>
            <person name="Chan C."/>
        </authorList>
    </citation>
    <scope>NUCLEOTIDE SEQUENCE [LARGE SCALE GENOMIC DNA]</scope>
</reference>
<comment type="caution">
    <text evidence="8">The sequence shown here is derived from an EMBL/GenBank/DDBJ whole genome shotgun (WGS) entry which is preliminary data.</text>
</comment>
<evidence type="ECO:0000313" key="9">
    <source>
        <dbReference type="EMBL" id="CAL1137040.1"/>
    </source>
</evidence>
<proteinExistence type="inferred from homology"/>
<dbReference type="GO" id="GO:0004222">
    <property type="term" value="F:metalloendopeptidase activity"/>
    <property type="evidence" value="ECO:0007669"/>
    <property type="project" value="InterPro"/>
</dbReference>
<dbReference type="Proteomes" id="UP001152797">
    <property type="component" value="Unassembled WGS sequence"/>
</dbReference>
<comment type="cofactor">
    <cofactor evidence="6">
        <name>Zn(2+)</name>
        <dbReference type="ChEBI" id="CHEBI:29105"/>
    </cofactor>
    <text evidence="6">Binds 1 zinc ion per subunit.</text>
</comment>
<dbReference type="InterPro" id="IPR051156">
    <property type="entry name" value="Mito/Outer_Membr_Metalloprot"/>
</dbReference>
<dbReference type="GO" id="GO:0046872">
    <property type="term" value="F:metal ion binding"/>
    <property type="evidence" value="ECO:0007669"/>
    <property type="project" value="UniProtKB-KW"/>
</dbReference>
<keyword evidence="1 6" id="KW-0645">Protease</keyword>
<evidence type="ECO:0000256" key="1">
    <source>
        <dbReference type="ARBA" id="ARBA00022670"/>
    </source>
</evidence>
<evidence type="ECO:0000259" key="7">
    <source>
        <dbReference type="Pfam" id="PF01435"/>
    </source>
</evidence>
<dbReference type="AlphaFoldDB" id="A0A9P1C3E2"/>
<name>A0A9P1C3E2_9DINO</name>
<evidence type="ECO:0000256" key="3">
    <source>
        <dbReference type="ARBA" id="ARBA00022801"/>
    </source>
</evidence>
<evidence type="ECO:0000313" key="8">
    <source>
        <dbReference type="EMBL" id="CAI3983665.1"/>
    </source>
</evidence>
<keyword evidence="3 6" id="KW-0378">Hydrolase</keyword>
<keyword evidence="4 6" id="KW-0862">Zinc</keyword>
<evidence type="ECO:0000256" key="2">
    <source>
        <dbReference type="ARBA" id="ARBA00022723"/>
    </source>
</evidence>
<dbReference type="OrthoDB" id="7464992at2759"/>
<reference evidence="8" key="1">
    <citation type="submission" date="2022-10" db="EMBL/GenBank/DDBJ databases">
        <authorList>
            <person name="Chen Y."/>
            <person name="Dougan E. K."/>
            <person name="Chan C."/>
            <person name="Rhodes N."/>
            <person name="Thang M."/>
        </authorList>
    </citation>
    <scope>NUCLEOTIDE SEQUENCE</scope>
</reference>
<evidence type="ECO:0000256" key="5">
    <source>
        <dbReference type="ARBA" id="ARBA00023049"/>
    </source>
</evidence>
<dbReference type="Pfam" id="PF01435">
    <property type="entry name" value="Peptidase_M48"/>
    <property type="match status" value="1"/>
</dbReference>
<evidence type="ECO:0000313" key="11">
    <source>
        <dbReference type="Proteomes" id="UP001152797"/>
    </source>
</evidence>
<feature type="domain" description="Peptidase M48" evidence="7">
    <location>
        <begin position="172"/>
        <end position="393"/>
    </location>
</feature>
<dbReference type="GO" id="GO:0016020">
    <property type="term" value="C:membrane"/>
    <property type="evidence" value="ECO:0007669"/>
    <property type="project" value="TreeGrafter"/>
</dbReference>
<dbReference type="PANTHER" id="PTHR22726">
    <property type="entry name" value="METALLOENDOPEPTIDASE OMA1"/>
    <property type="match status" value="1"/>
</dbReference>
<comment type="similarity">
    <text evidence="6">Belongs to the peptidase M48 family.</text>
</comment>
<dbReference type="EMBL" id="CAMXCT010000826">
    <property type="protein sequence ID" value="CAI3983665.1"/>
    <property type="molecule type" value="Genomic_DNA"/>
</dbReference>
<dbReference type="EMBL" id="CAMXCT030000826">
    <property type="protein sequence ID" value="CAL4770977.1"/>
    <property type="molecule type" value="Genomic_DNA"/>
</dbReference>
<dbReference type="GO" id="GO:0051603">
    <property type="term" value="P:proteolysis involved in protein catabolic process"/>
    <property type="evidence" value="ECO:0007669"/>
    <property type="project" value="TreeGrafter"/>
</dbReference>
<sequence>MAAFGRQLALTRTSGVCQIATGSPVAPGPTFRVWDFWNNRWLRRTLRAARIGALSVSIFGVGYSTGASDVLADPTEFRRKKALSLLKNIHAFDAEGKARLCEETSEEVQAVRRVLPRVLKAARAQVGILQEEIQDAIKQQGEASYTQQQDLDSLKRARKRLESWSDDGFLLADVNTPNAFVTPMLPRTIFVHRGIFRIHRLAEPEALHAGAEVFVLQDGWKKAKLVSESQEQWSALLGDSLGEDSETITVKKEDVRILQTRNLVENDEQLAMLLSHELAHAVHDHGYESLNILTTAYSLELVLLSVLDPTGMLEFLLEIAAGAIARYAFVLPLGRCDEMEADATGLKICALAGYDPRLATKFLDRFALFEGYTGPTWTSTHPATEARIKALKDAEADAVERFQQHKEKQAP</sequence>
<protein>
    <submittedName>
        <fullName evidence="10">Peptidase M48 domain-containing protein</fullName>
    </submittedName>
</protein>
<organism evidence="8">
    <name type="scientific">Cladocopium goreaui</name>
    <dbReference type="NCBI Taxonomy" id="2562237"/>
    <lineage>
        <taxon>Eukaryota</taxon>
        <taxon>Sar</taxon>
        <taxon>Alveolata</taxon>
        <taxon>Dinophyceae</taxon>
        <taxon>Suessiales</taxon>
        <taxon>Symbiodiniaceae</taxon>
        <taxon>Cladocopium</taxon>
    </lineage>
</organism>
<evidence type="ECO:0000313" key="10">
    <source>
        <dbReference type="EMBL" id="CAL4770977.1"/>
    </source>
</evidence>